<evidence type="ECO:0000256" key="2">
    <source>
        <dbReference type="SAM" id="Phobius"/>
    </source>
</evidence>
<gene>
    <name evidence="4" type="ORF">BG011_004881</name>
</gene>
<feature type="compositionally biased region" description="Polar residues" evidence="1">
    <location>
        <begin position="354"/>
        <end position="367"/>
    </location>
</feature>
<dbReference type="InterPro" id="IPR015915">
    <property type="entry name" value="Kelch-typ_b-propeller"/>
</dbReference>
<dbReference type="OrthoDB" id="10250130at2759"/>
<keyword evidence="2" id="KW-0472">Membrane</keyword>
<evidence type="ECO:0000256" key="1">
    <source>
        <dbReference type="SAM" id="MobiDB-lite"/>
    </source>
</evidence>
<feature type="compositionally biased region" description="Gly residues" evidence="1">
    <location>
        <begin position="370"/>
        <end position="384"/>
    </location>
</feature>
<feature type="chain" id="PRO_5040486023" description="Galactose oxidase" evidence="3">
    <location>
        <begin position="29"/>
        <end position="598"/>
    </location>
</feature>
<dbReference type="PANTHER" id="PTHR23244">
    <property type="entry name" value="KELCH REPEAT DOMAIN"/>
    <property type="match status" value="1"/>
</dbReference>
<feature type="signal peptide" evidence="3">
    <location>
        <begin position="1"/>
        <end position="28"/>
    </location>
</feature>
<proteinExistence type="predicted"/>
<sequence length="598" mass="64873">MIDYQRHTRSLALFSSLILFFLSIPGHAQDTVVPVSGAAYARHDTKLYILGGGFSREEKVHADFNTRQEFTPNVEGQFMVLDLSIPWEASAPSFKRLVSGPKGIKYTNFPAAISADGQKLVAFHSGNASFASIYNTNTDTWSQSKATVPEPNRSGIFGVADPRTDVVYFSGGYELVTLTDVSVYQFENDSMNKFVMPANRMINTLNYRGVWWPQKQSILYFGGSVMPRGDMASASITQFTPDTNVWVDLQTTGTGPSSRADGCMAMSEDGSKLVVFGGRARGDYGTTFFSELLILDMETLKWSKGASYSSPRVNSVCTIVNSTFISWGGQNEVETVNAPAIIYDIKTNRYTTKFMSSNPETDPTTKWSGSGSGSSSGSDSGSGSGKPLNVPAIIGGVCGGLAFILIMTICYRRSQRNIRKYVYETQAAQNIVRPSPLQSHQPNQQKNAVQVGAAVGSNSSGPRIVAVSQRPYSAAVTPTTVSPQRSPAGIVQPSSQQVGGYQPYPVLYPMLSQPQQAQSPQQHHLQPHLQQQQYQSVPPPAYTDSSLTVVSRGPEILIVSPRAPEAVIVSRGPELVPDSYVGFERQLSVVRSPEGSGQ</sequence>
<evidence type="ECO:0000256" key="3">
    <source>
        <dbReference type="SAM" id="SignalP"/>
    </source>
</evidence>
<comment type="caution">
    <text evidence="4">The sequence shown here is derived from an EMBL/GenBank/DDBJ whole genome shotgun (WGS) entry which is preliminary data.</text>
</comment>
<feature type="compositionally biased region" description="Polar residues" evidence="1">
    <location>
        <begin position="476"/>
        <end position="485"/>
    </location>
</feature>
<keyword evidence="3" id="KW-0732">Signal</keyword>
<keyword evidence="5" id="KW-1185">Reference proteome</keyword>
<dbReference type="SUPFAM" id="SSF117281">
    <property type="entry name" value="Kelch motif"/>
    <property type="match status" value="1"/>
</dbReference>
<feature type="transmembrane region" description="Helical" evidence="2">
    <location>
        <begin position="390"/>
        <end position="411"/>
    </location>
</feature>
<dbReference type="Pfam" id="PF24681">
    <property type="entry name" value="Kelch_KLHDC2_KLHL20_DRC7"/>
    <property type="match status" value="1"/>
</dbReference>
<dbReference type="Proteomes" id="UP000726737">
    <property type="component" value="Unassembled WGS sequence"/>
</dbReference>
<organism evidence="4 5">
    <name type="scientific">Mortierella polycephala</name>
    <dbReference type="NCBI Taxonomy" id="41804"/>
    <lineage>
        <taxon>Eukaryota</taxon>
        <taxon>Fungi</taxon>
        <taxon>Fungi incertae sedis</taxon>
        <taxon>Mucoromycota</taxon>
        <taxon>Mortierellomycotina</taxon>
        <taxon>Mortierellomycetes</taxon>
        <taxon>Mortierellales</taxon>
        <taxon>Mortierellaceae</taxon>
        <taxon>Mortierella</taxon>
    </lineage>
</organism>
<evidence type="ECO:0000313" key="4">
    <source>
        <dbReference type="EMBL" id="KAG0255888.1"/>
    </source>
</evidence>
<dbReference type="Gene3D" id="2.120.10.80">
    <property type="entry name" value="Kelch-type beta propeller"/>
    <property type="match status" value="2"/>
</dbReference>
<evidence type="ECO:0000313" key="5">
    <source>
        <dbReference type="Proteomes" id="UP000726737"/>
    </source>
</evidence>
<evidence type="ECO:0008006" key="6">
    <source>
        <dbReference type="Google" id="ProtNLM"/>
    </source>
</evidence>
<dbReference type="AlphaFoldDB" id="A0A9P6U125"/>
<accession>A0A9P6U125</accession>
<feature type="region of interest" description="Disordered" evidence="1">
    <location>
        <begin position="476"/>
        <end position="496"/>
    </location>
</feature>
<feature type="region of interest" description="Disordered" evidence="1">
    <location>
        <begin position="354"/>
        <end position="384"/>
    </location>
</feature>
<keyword evidence="2" id="KW-0812">Transmembrane</keyword>
<feature type="region of interest" description="Disordered" evidence="1">
    <location>
        <begin position="513"/>
        <end position="546"/>
    </location>
</feature>
<protein>
    <recommendedName>
        <fullName evidence="6">Galactose oxidase</fullName>
    </recommendedName>
</protein>
<name>A0A9P6U125_9FUNG</name>
<reference evidence="4" key="1">
    <citation type="journal article" date="2020" name="Fungal Divers.">
        <title>Resolving the Mortierellaceae phylogeny through synthesis of multi-gene phylogenetics and phylogenomics.</title>
        <authorList>
            <person name="Vandepol N."/>
            <person name="Liber J."/>
            <person name="Desiro A."/>
            <person name="Na H."/>
            <person name="Kennedy M."/>
            <person name="Barry K."/>
            <person name="Grigoriev I.V."/>
            <person name="Miller A.N."/>
            <person name="O'Donnell K."/>
            <person name="Stajich J.E."/>
            <person name="Bonito G."/>
        </authorList>
    </citation>
    <scope>NUCLEOTIDE SEQUENCE</scope>
    <source>
        <strain evidence="4">KOD948</strain>
    </source>
</reference>
<dbReference type="EMBL" id="JAAAJA010000328">
    <property type="protein sequence ID" value="KAG0255888.1"/>
    <property type="molecule type" value="Genomic_DNA"/>
</dbReference>
<feature type="compositionally biased region" description="Low complexity" evidence="1">
    <location>
        <begin position="513"/>
        <end position="536"/>
    </location>
</feature>
<keyword evidence="2" id="KW-1133">Transmembrane helix</keyword>